<evidence type="ECO:0000313" key="2">
    <source>
        <dbReference type="EMBL" id="EDO43887.1"/>
    </source>
</evidence>
<dbReference type="EMBL" id="DS469550">
    <property type="protein sequence ID" value="EDO43887.1"/>
    <property type="molecule type" value="Genomic_DNA"/>
</dbReference>
<feature type="coiled-coil region" evidence="1">
    <location>
        <begin position="19"/>
        <end position="101"/>
    </location>
</feature>
<dbReference type="PANTHER" id="PTHR28624:SF1">
    <property type="entry name" value="MITOCHONDRIAL POTASSIUM CHANNEL"/>
    <property type="match status" value="1"/>
</dbReference>
<keyword evidence="1" id="KW-0175">Coiled coil</keyword>
<dbReference type="eggNOG" id="ENOG502QWCS">
    <property type="taxonomic scope" value="Eukaryota"/>
</dbReference>
<dbReference type="HOGENOM" id="CLU_1850194_0_0_1"/>
<dbReference type="Pfam" id="PF05546">
    <property type="entry name" value="She9_MDM33"/>
    <property type="match status" value="1"/>
</dbReference>
<accession>A7RXR3</accession>
<dbReference type="STRING" id="45351.A7RXR3"/>
<dbReference type="InterPro" id="IPR008839">
    <property type="entry name" value="MDM33_fungi"/>
</dbReference>
<organism evidence="2 3">
    <name type="scientific">Nematostella vectensis</name>
    <name type="common">Starlet sea anemone</name>
    <dbReference type="NCBI Taxonomy" id="45351"/>
    <lineage>
        <taxon>Eukaryota</taxon>
        <taxon>Metazoa</taxon>
        <taxon>Cnidaria</taxon>
        <taxon>Anthozoa</taxon>
        <taxon>Hexacorallia</taxon>
        <taxon>Actiniaria</taxon>
        <taxon>Edwardsiidae</taxon>
        <taxon>Nematostella</taxon>
    </lineage>
</organism>
<dbReference type="PhylomeDB" id="A7RXR3"/>
<dbReference type="InParanoid" id="A7RXR3"/>
<reference evidence="2 3" key="1">
    <citation type="journal article" date="2007" name="Science">
        <title>Sea anemone genome reveals ancestral eumetazoan gene repertoire and genomic organization.</title>
        <authorList>
            <person name="Putnam N.H."/>
            <person name="Srivastava M."/>
            <person name="Hellsten U."/>
            <person name="Dirks B."/>
            <person name="Chapman J."/>
            <person name="Salamov A."/>
            <person name="Terry A."/>
            <person name="Shapiro H."/>
            <person name="Lindquist E."/>
            <person name="Kapitonov V.V."/>
            <person name="Jurka J."/>
            <person name="Genikhovich G."/>
            <person name="Grigoriev I.V."/>
            <person name="Lucas S.M."/>
            <person name="Steele R.E."/>
            <person name="Finnerty J.R."/>
            <person name="Technau U."/>
            <person name="Martindale M.Q."/>
            <person name="Rokhsar D.S."/>
        </authorList>
    </citation>
    <scope>NUCLEOTIDE SEQUENCE [LARGE SCALE GENOMIC DNA]</scope>
    <source>
        <strain evidence="3">CH2 X CH6</strain>
    </source>
</reference>
<feature type="non-terminal residue" evidence="2">
    <location>
        <position position="1"/>
    </location>
</feature>
<dbReference type="InterPro" id="IPR037660">
    <property type="entry name" value="CCDC51"/>
</dbReference>
<dbReference type="PANTHER" id="PTHR28624">
    <property type="entry name" value="COILED-COIL DOMAIN-CONTAINING PROTEIN 51"/>
    <property type="match status" value="1"/>
</dbReference>
<dbReference type="Proteomes" id="UP000001593">
    <property type="component" value="Unassembled WGS sequence"/>
</dbReference>
<name>A7RXR3_NEMVE</name>
<dbReference type="OrthoDB" id="6243211at2759"/>
<dbReference type="KEGG" id="nve:5515837"/>
<protein>
    <submittedName>
        <fullName evidence="2">Uncharacterized protein</fullName>
    </submittedName>
</protein>
<proteinExistence type="predicted"/>
<gene>
    <name evidence="2" type="ORF">NEMVEDRAFT_v1g96738</name>
</gene>
<keyword evidence="3" id="KW-1185">Reference proteome</keyword>
<dbReference type="AlphaFoldDB" id="A7RXR3"/>
<feature type="non-terminal residue" evidence="2">
    <location>
        <position position="139"/>
    </location>
</feature>
<evidence type="ECO:0000313" key="3">
    <source>
        <dbReference type="Proteomes" id="UP000001593"/>
    </source>
</evidence>
<evidence type="ECO:0000256" key="1">
    <source>
        <dbReference type="SAM" id="Coils"/>
    </source>
</evidence>
<sequence>TRLKDSASAFDDVLGISEVRNAQENVRRAEDEFMECRKRVQTAKKELDFIHSQLSEVRRRLDRTPRDDERYLTLATEEHGILREEKKLKLDFEEMENLERDHFASLSAVVRDSHEKERARAERTKYWSVLGSVAGASLG</sequence>